<accession>A0ABN2KV44</accession>
<dbReference type="InterPro" id="IPR017972">
    <property type="entry name" value="Cyt_P450_CS"/>
</dbReference>
<evidence type="ECO:0000313" key="3">
    <source>
        <dbReference type="EMBL" id="GAA1767025.1"/>
    </source>
</evidence>
<keyword evidence="2" id="KW-0479">Metal-binding</keyword>
<dbReference type="PRINTS" id="PR00385">
    <property type="entry name" value="P450"/>
</dbReference>
<dbReference type="Gene3D" id="1.10.630.10">
    <property type="entry name" value="Cytochrome P450"/>
    <property type="match status" value="1"/>
</dbReference>
<keyword evidence="2" id="KW-0349">Heme</keyword>
<dbReference type="Pfam" id="PF00067">
    <property type="entry name" value="p450"/>
    <property type="match status" value="1"/>
</dbReference>
<dbReference type="Proteomes" id="UP001500655">
    <property type="component" value="Unassembled WGS sequence"/>
</dbReference>
<reference evidence="3 4" key="1">
    <citation type="journal article" date="2019" name="Int. J. Syst. Evol. Microbiol.">
        <title>The Global Catalogue of Microorganisms (GCM) 10K type strain sequencing project: providing services to taxonomists for standard genome sequencing and annotation.</title>
        <authorList>
            <consortium name="The Broad Institute Genomics Platform"/>
            <consortium name="The Broad Institute Genome Sequencing Center for Infectious Disease"/>
            <person name="Wu L."/>
            <person name="Ma J."/>
        </authorList>
    </citation>
    <scope>NUCLEOTIDE SEQUENCE [LARGE SCALE GENOMIC DNA]</scope>
    <source>
        <strain evidence="3 4">JCM 13249</strain>
    </source>
</reference>
<name>A0ABN2KV44_9ACTN</name>
<keyword evidence="2" id="KW-0560">Oxidoreductase</keyword>
<gene>
    <name evidence="3" type="ORF">GCM10009681_42630</name>
</gene>
<comment type="caution">
    <text evidence="3">The sequence shown here is derived from an EMBL/GenBank/DDBJ whole genome shotgun (WGS) entry which is preliminary data.</text>
</comment>
<dbReference type="CDD" id="cd11033">
    <property type="entry name" value="CYP142-like"/>
    <property type="match status" value="1"/>
</dbReference>
<keyword evidence="2" id="KW-0408">Iron</keyword>
<proteinExistence type="inferred from homology"/>
<dbReference type="PROSITE" id="PS00086">
    <property type="entry name" value="CYTOCHROME_P450"/>
    <property type="match status" value="1"/>
</dbReference>
<evidence type="ECO:0000256" key="1">
    <source>
        <dbReference type="ARBA" id="ARBA00010617"/>
    </source>
</evidence>
<sequence>MTTPALDDRADIAHPATFGHAMPYATFARLRREAPVRWTPEPDLPRHSSAGRTVHRGSGYWAVLSHAAVIEASRRPEDFSSAARGAFLVDPATRADLDQARQLLINMDAPHHSRIRRVVTSVFTPRAVARLTDTVHAHARDVVAAAVAKGEIDAVADLAAELPLLVIADLLGMPRGDRHLLYRWSNHLVGFDDPEFGGGDVEIYRRTFAEAFQYALGMAVRRRAAPGEDLVSLLANAEVEGRRLSDREFCNFWLLLVVAGNETTRHLLANGILALAERPDQRRRLVEDPGLIGSAVEELLRWVTPIMQFRRTATRDTELAGQPIAAGDKVVLYYAAANRDPAVFAEPDEVDLGRDPNPHLAFGIGPHFCLGANLARLEARALLTALRPHLANVELRGVPTRLESNFVNGLKALPVRLAS</sequence>
<evidence type="ECO:0000313" key="4">
    <source>
        <dbReference type="Proteomes" id="UP001500655"/>
    </source>
</evidence>
<dbReference type="PANTHER" id="PTHR46696">
    <property type="entry name" value="P450, PUTATIVE (EUROFUNG)-RELATED"/>
    <property type="match status" value="1"/>
</dbReference>
<comment type="similarity">
    <text evidence="1 2">Belongs to the cytochrome P450 family.</text>
</comment>
<dbReference type="SUPFAM" id="SSF48264">
    <property type="entry name" value="Cytochrome P450"/>
    <property type="match status" value="1"/>
</dbReference>
<dbReference type="InterPro" id="IPR001128">
    <property type="entry name" value="Cyt_P450"/>
</dbReference>
<dbReference type="EMBL" id="BAAALS010000023">
    <property type="protein sequence ID" value="GAA1767025.1"/>
    <property type="molecule type" value="Genomic_DNA"/>
</dbReference>
<protein>
    <submittedName>
        <fullName evidence="3">Cytochrome P450</fullName>
    </submittedName>
</protein>
<dbReference type="PANTHER" id="PTHR46696:SF4">
    <property type="entry name" value="BIOTIN BIOSYNTHESIS CYTOCHROME P450"/>
    <property type="match status" value="1"/>
</dbReference>
<keyword evidence="2" id="KW-0503">Monooxygenase</keyword>
<dbReference type="PRINTS" id="PR00359">
    <property type="entry name" value="BP450"/>
</dbReference>
<dbReference type="InterPro" id="IPR002397">
    <property type="entry name" value="Cyt_P450_B"/>
</dbReference>
<evidence type="ECO:0000256" key="2">
    <source>
        <dbReference type="RuleBase" id="RU000461"/>
    </source>
</evidence>
<organism evidence="3 4">
    <name type="scientific">Luedemannella helvata</name>
    <dbReference type="NCBI Taxonomy" id="349315"/>
    <lineage>
        <taxon>Bacteria</taxon>
        <taxon>Bacillati</taxon>
        <taxon>Actinomycetota</taxon>
        <taxon>Actinomycetes</taxon>
        <taxon>Micromonosporales</taxon>
        <taxon>Micromonosporaceae</taxon>
        <taxon>Luedemannella</taxon>
    </lineage>
</organism>
<keyword evidence="4" id="KW-1185">Reference proteome</keyword>
<dbReference type="InterPro" id="IPR036396">
    <property type="entry name" value="Cyt_P450_sf"/>
</dbReference>